<evidence type="ECO:0000313" key="3">
    <source>
        <dbReference type="Proteomes" id="UP001630127"/>
    </source>
</evidence>
<feature type="compositionally biased region" description="Basic and acidic residues" evidence="1">
    <location>
        <begin position="109"/>
        <end position="121"/>
    </location>
</feature>
<dbReference type="PANTHER" id="PTHR20835">
    <property type="entry name" value="E3 UBIQUITIN-PROTEIN LIGASE PPP1R11-RELATED"/>
    <property type="match status" value="1"/>
</dbReference>
<feature type="region of interest" description="Disordered" evidence="1">
    <location>
        <begin position="1"/>
        <end position="56"/>
    </location>
</feature>
<keyword evidence="3" id="KW-1185">Reference proteome</keyword>
<feature type="compositionally biased region" description="Polar residues" evidence="1">
    <location>
        <begin position="1"/>
        <end position="15"/>
    </location>
</feature>
<dbReference type="Proteomes" id="UP001630127">
    <property type="component" value="Unassembled WGS sequence"/>
</dbReference>
<sequence>MARSTRQLFPSASFGSLTQTLTLETPSTLPSPSHQPRETLVLKLKPKKKKKKVSWKEGTVDNEFLNKKSSKKCCIFHKEKPFDEDDSDDGENGSKNGKFNKNPGHNHHGRDCDHDDAHGEDCGDAGSSD</sequence>
<organism evidence="2 3">
    <name type="scientific">Cinchona calisaya</name>
    <dbReference type="NCBI Taxonomy" id="153742"/>
    <lineage>
        <taxon>Eukaryota</taxon>
        <taxon>Viridiplantae</taxon>
        <taxon>Streptophyta</taxon>
        <taxon>Embryophyta</taxon>
        <taxon>Tracheophyta</taxon>
        <taxon>Spermatophyta</taxon>
        <taxon>Magnoliopsida</taxon>
        <taxon>eudicotyledons</taxon>
        <taxon>Gunneridae</taxon>
        <taxon>Pentapetalae</taxon>
        <taxon>asterids</taxon>
        <taxon>lamiids</taxon>
        <taxon>Gentianales</taxon>
        <taxon>Rubiaceae</taxon>
        <taxon>Cinchonoideae</taxon>
        <taxon>Cinchoneae</taxon>
        <taxon>Cinchona</taxon>
    </lineage>
</organism>
<dbReference type="InterPro" id="IPR011107">
    <property type="entry name" value="PPI_Ypi1"/>
</dbReference>
<dbReference type="PANTHER" id="PTHR20835:SF0">
    <property type="entry name" value="E3 UBIQUITIN-PROTEIN LIGASE PPP1R11"/>
    <property type="match status" value="1"/>
</dbReference>
<accession>A0ABD3AFG0</accession>
<reference evidence="2 3" key="1">
    <citation type="submission" date="2024-11" db="EMBL/GenBank/DDBJ databases">
        <title>A near-complete genome assembly of Cinchona calisaya.</title>
        <authorList>
            <person name="Lian D.C."/>
            <person name="Zhao X.W."/>
            <person name="Wei L."/>
        </authorList>
    </citation>
    <scope>NUCLEOTIDE SEQUENCE [LARGE SCALE GENOMIC DNA]</scope>
    <source>
        <tissue evidence="2">Nenye</tissue>
    </source>
</reference>
<evidence type="ECO:0008006" key="4">
    <source>
        <dbReference type="Google" id="ProtNLM"/>
    </source>
</evidence>
<feature type="compositionally biased region" description="Low complexity" evidence="1">
    <location>
        <begin position="16"/>
        <end position="32"/>
    </location>
</feature>
<dbReference type="AlphaFoldDB" id="A0ABD3AFG0"/>
<gene>
    <name evidence="2" type="ORF">ACH5RR_009701</name>
</gene>
<feature type="compositionally biased region" description="Acidic residues" evidence="1">
    <location>
        <begin position="82"/>
        <end position="91"/>
    </location>
</feature>
<feature type="region of interest" description="Disordered" evidence="1">
    <location>
        <begin position="80"/>
        <end position="129"/>
    </location>
</feature>
<dbReference type="EMBL" id="JBJUIK010000004">
    <property type="protein sequence ID" value="KAL3530379.1"/>
    <property type="molecule type" value="Genomic_DNA"/>
</dbReference>
<evidence type="ECO:0000313" key="2">
    <source>
        <dbReference type="EMBL" id="KAL3530379.1"/>
    </source>
</evidence>
<feature type="compositionally biased region" description="Basic residues" evidence="1">
    <location>
        <begin position="44"/>
        <end position="53"/>
    </location>
</feature>
<evidence type="ECO:0000256" key="1">
    <source>
        <dbReference type="SAM" id="MobiDB-lite"/>
    </source>
</evidence>
<comment type="caution">
    <text evidence="2">The sequence shown here is derived from an EMBL/GenBank/DDBJ whole genome shotgun (WGS) entry which is preliminary data.</text>
</comment>
<dbReference type="Pfam" id="PF07491">
    <property type="entry name" value="PPI_Ypi1"/>
    <property type="match status" value="1"/>
</dbReference>
<name>A0ABD3AFG0_9GENT</name>
<proteinExistence type="predicted"/>
<protein>
    <recommendedName>
        <fullName evidence="4">Type 1 phosphatases regulator ypi1</fullName>
    </recommendedName>
</protein>